<evidence type="ECO:0000313" key="2">
    <source>
        <dbReference type="Proteomes" id="UP000029981"/>
    </source>
</evidence>
<accession>A0A0A0KLH1</accession>
<gene>
    <name evidence="1" type="ORF">Csa_5G077770</name>
</gene>
<name>A0A0A0KLH1_CUCSA</name>
<dbReference type="Gramene" id="KGN49709">
    <property type="protein sequence ID" value="KGN49709"/>
    <property type="gene ID" value="Csa_5G077770"/>
</dbReference>
<reference evidence="1 2" key="3">
    <citation type="journal article" date="2010" name="BMC Genomics">
        <title>Transcriptome sequencing and comparative analysis of cucumber flowers with different sex types.</title>
        <authorList>
            <person name="Guo S."/>
            <person name="Zheng Y."/>
            <person name="Joung J.G."/>
            <person name="Liu S."/>
            <person name="Zhang Z."/>
            <person name="Crasta O.R."/>
            <person name="Sobral B.W."/>
            <person name="Xu Y."/>
            <person name="Huang S."/>
            <person name="Fei Z."/>
        </authorList>
    </citation>
    <scope>NUCLEOTIDE SEQUENCE [LARGE SCALE GENOMIC DNA]</scope>
    <source>
        <strain evidence="2">cv. 9930</strain>
    </source>
</reference>
<sequence length="70" mass="8012">MFGSVNFRGFSLSPEYQTMGLFLCWVVNDNGGGRSSKHLPSLQCKCNIYDYVLIWILEVLLRISHSGQWV</sequence>
<organism evidence="1 2">
    <name type="scientific">Cucumis sativus</name>
    <name type="common">Cucumber</name>
    <dbReference type="NCBI Taxonomy" id="3659"/>
    <lineage>
        <taxon>Eukaryota</taxon>
        <taxon>Viridiplantae</taxon>
        <taxon>Streptophyta</taxon>
        <taxon>Embryophyta</taxon>
        <taxon>Tracheophyta</taxon>
        <taxon>Spermatophyta</taxon>
        <taxon>Magnoliopsida</taxon>
        <taxon>eudicotyledons</taxon>
        <taxon>Gunneridae</taxon>
        <taxon>Pentapetalae</taxon>
        <taxon>rosids</taxon>
        <taxon>fabids</taxon>
        <taxon>Cucurbitales</taxon>
        <taxon>Cucurbitaceae</taxon>
        <taxon>Benincaseae</taxon>
        <taxon>Cucumis</taxon>
    </lineage>
</organism>
<dbReference type="EMBL" id="CM002926">
    <property type="protein sequence ID" value="KGN49709.1"/>
    <property type="molecule type" value="Genomic_DNA"/>
</dbReference>
<reference evidence="1 2" key="1">
    <citation type="journal article" date="2009" name="Nat. Genet.">
        <title>The genome of the cucumber, Cucumis sativus L.</title>
        <authorList>
            <person name="Huang S."/>
            <person name="Li R."/>
            <person name="Zhang Z."/>
            <person name="Li L."/>
            <person name="Gu X."/>
            <person name="Fan W."/>
            <person name="Lucas W.J."/>
            <person name="Wang X."/>
            <person name="Xie B."/>
            <person name="Ni P."/>
            <person name="Ren Y."/>
            <person name="Zhu H."/>
            <person name="Li J."/>
            <person name="Lin K."/>
            <person name="Jin W."/>
            <person name="Fei Z."/>
            <person name="Li G."/>
            <person name="Staub J."/>
            <person name="Kilian A."/>
            <person name="van der Vossen E.A."/>
            <person name="Wu Y."/>
            <person name="Guo J."/>
            <person name="He J."/>
            <person name="Jia Z."/>
            <person name="Ren Y."/>
            <person name="Tian G."/>
            <person name="Lu Y."/>
            <person name="Ruan J."/>
            <person name="Qian W."/>
            <person name="Wang M."/>
            <person name="Huang Q."/>
            <person name="Li B."/>
            <person name="Xuan Z."/>
            <person name="Cao J."/>
            <person name="Asan"/>
            <person name="Wu Z."/>
            <person name="Zhang J."/>
            <person name="Cai Q."/>
            <person name="Bai Y."/>
            <person name="Zhao B."/>
            <person name="Han Y."/>
            <person name="Li Y."/>
            <person name="Li X."/>
            <person name="Wang S."/>
            <person name="Shi Q."/>
            <person name="Liu S."/>
            <person name="Cho W.K."/>
            <person name="Kim J.Y."/>
            <person name="Xu Y."/>
            <person name="Heller-Uszynska K."/>
            <person name="Miao H."/>
            <person name="Cheng Z."/>
            <person name="Zhang S."/>
            <person name="Wu J."/>
            <person name="Yang Y."/>
            <person name="Kang H."/>
            <person name="Li M."/>
            <person name="Liang H."/>
            <person name="Ren X."/>
            <person name="Shi Z."/>
            <person name="Wen M."/>
            <person name="Jian M."/>
            <person name="Yang H."/>
            <person name="Zhang G."/>
            <person name="Yang Z."/>
            <person name="Chen R."/>
            <person name="Liu S."/>
            <person name="Li J."/>
            <person name="Ma L."/>
            <person name="Liu H."/>
            <person name="Zhou Y."/>
            <person name="Zhao J."/>
            <person name="Fang X."/>
            <person name="Li G."/>
            <person name="Fang L."/>
            <person name="Li Y."/>
            <person name="Liu D."/>
            <person name="Zheng H."/>
            <person name="Zhang Y."/>
            <person name="Qin N."/>
            <person name="Li Z."/>
            <person name="Yang G."/>
            <person name="Yang S."/>
            <person name="Bolund L."/>
            <person name="Kristiansen K."/>
            <person name="Zheng H."/>
            <person name="Li S."/>
            <person name="Zhang X."/>
            <person name="Yang H."/>
            <person name="Wang J."/>
            <person name="Sun R."/>
            <person name="Zhang B."/>
            <person name="Jiang S."/>
            <person name="Wang J."/>
            <person name="Du Y."/>
            <person name="Li S."/>
        </authorList>
    </citation>
    <scope>NUCLEOTIDE SEQUENCE [LARGE SCALE GENOMIC DNA]</scope>
    <source>
        <strain evidence="2">cv. 9930</strain>
    </source>
</reference>
<proteinExistence type="predicted"/>
<protein>
    <submittedName>
        <fullName evidence="1">Uncharacterized protein</fullName>
    </submittedName>
</protein>
<dbReference type="Proteomes" id="UP000029981">
    <property type="component" value="Chromosome 5"/>
</dbReference>
<keyword evidence="2" id="KW-1185">Reference proteome</keyword>
<dbReference type="AlphaFoldDB" id="A0A0A0KLH1"/>
<evidence type="ECO:0000313" key="1">
    <source>
        <dbReference type="EMBL" id="KGN49709.1"/>
    </source>
</evidence>
<reference evidence="1 2" key="2">
    <citation type="journal article" date="2009" name="PLoS ONE">
        <title>An integrated genetic and cytogenetic map of the cucumber genome.</title>
        <authorList>
            <person name="Ren Y."/>
            <person name="Zhang Z."/>
            <person name="Liu J."/>
            <person name="Staub J.E."/>
            <person name="Han Y."/>
            <person name="Cheng Z."/>
            <person name="Li X."/>
            <person name="Lu J."/>
            <person name="Miao H."/>
            <person name="Kang H."/>
            <person name="Xie B."/>
            <person name="Gu X."/>
            <person name="Wang X."/>
            <person name="Du Y."/>
            <person name="Jin W."/>
            <person name="Huang S."/>
        </authorList>
    </citation>
    <scope>NUCLEOTIDE SEQUENCE [LARGE SCALE GENOMIC DNA]</scope>
    <source>
        <strain evidence="2">cv. 9930</strain>
    </source>
</reference>
<reference evidence="1 2" key="4">
    <citation type="journal article" date="2011" name="BMC Genomics">
        <title>RNA-Seq improves annotation of protein-coding genes in the cucumber genome.</title>
        <authorList>
            <person name="Li Z."/>
            <person name="Zhang Z."/>
            <person name="Yan P."/>
            <person name="Huang S."/>
            <person name="Fei Z."/>
            <person name="Lin K."/>
        </authorList>
    </citation>
    <scope>NUCLEOTIDE SEQUENCE [LARGE SCALE GENOMIC DNA]</scope>
    <source>
        <strain evidence="2">cv. 9930</strain>
    </source>
</reference>